<accession>A0A381WN03</accession>
<organism evidence="2">
    <name type="scientific">marine metagenome</name>
    <dbReference type="NCBI Taxonomy" id="408172"/>
    <lineage>
        <taxon>unclassified sequences</taxon>
        <taxon>metagenomes</taxon>
        <taxon>ecological metagenomes</taxon>
    </lineage>
</organism>
<protein>
    <submittedName>
        <fullName evidence="2">Uncharacterized protein</fullName>
    </submittedName>
</protein>
<reference evidence="2" key="1">
    <citation type="submission" date="2018-05" db="EMBL/GenBank/DDBJ databases">
        <authorList>
            <person name="Lanie J.A."/>
            <person name="Ng W.-L."/>
            <person name="Kazmierczak K.M."/>
            <person name="Andrzejewski T.M."/>
            <person name="Davidsen T.M."/>
            <person name="Wayne K.J."/>
            <person name="Tettelin H."/>
            <person name="Glass J.I."/>
            <person name="Rusch D."/>
            <person name="Podicherti R."/>
            <person name="Tsui H.-C.T."/>
            <person name="Winkler M.E."/>
        </authorList>
    </citation>
    <scope>NUCLEOTIDE SEQUENCE</scope>
</reference>
<proteinExistence type="predicted"/>
<dbReference type="AlphaFoldDB" id="A0A381WN03"/>
<evidence type="ECO:0000313" key="2">
    <source>
        <dbReference type="EMBL" id="SVA53337.1"/>
    </source>
</evidence>
<feature type="region of interest" description="Disordered" evidence="1">
    <location>
        <begin position="1"/>
        <end position="25"/>
    </location>
</feature>
<dbReference type="EMBL" id="UINC01012182">
    <property type="protein sequence ID" value="SVA53337.1"/>
    <property type="molecule type" value="Genomic_DNA"/>
</dbReference>
<sequence length="90" mass="10583">MKSFKEYRSGSRLKTKTSDWEGRDRLSKKVRGDFWKSFKKQKREELGPDADAGDYVDDFRKSDAPQFKGKTDKKIQKMAIAAYLKNKEKK</sequence>
<name>A0A381WN03_9ZZZZ</name>
<feature type="compositionally biased region" description="Basic and acidic residues" evidence="1">
    <location>
        <begin position="16"/>
        <end position="25"/>
    </location>
</feature>
<evidence type="ECO:0000256" key="1">
    <source>
        <dbReference type="SAM" id="MobiDB-lite"/>
    </source>
</evidence>
<gene>
    <name evidence="2" type="ORF">METZ01_LOCUS106191</name>
</gene>